<evidence type="ECO:0000256" key="5">
    <source>
        <dbReference type="ARBA" id="ARBA00022707"/>
    </source>
</evidence>
<evidence type="ECO:0000256" key="6">
    <source>
        <dbReference type="ARBA" id="ARBA00022723"/>
    </source>
</evidence>
<dbReference type="Gene3D" id="3.30.40.10">
    <property type="entry name" value="Zinc/RING finger domain, C3HC4 (zinc finger)"/>
    <property type="match status" value="1"/>
</dbReference>
<keyword evidence="5" id="KW-0519">Myristate</keyword>
<feature type="compositionally biased region" description="Pro residues" evidence="13">
    <location>
        <begin position="375"/>
        <end position="384"/>
    </location>
</feature>
<evidence type="ECO:0000256" key="7">
    <source>
        <dbReference type="ARBA" id="ARBA00022771"/>
    </source>
</evidence>
<dbReference type="InterPro" id="IPR001841">
    <property type="entry name" value="Znf_RING"/>
</dbReference>
<dbReference type="EMBL" id="HBER01031957">
    <property type="protein sequence ID" value="CAD8540774.1"/>
    <property type="molecule type" value="Transcribed_RNA"/>
</dbReference>
<evidence type="ECO:0000256" key="8">
    <source>
        <dbReference type="ARBA" id="ARBA00022786"/>
    </source>
</evidence>
<comment type="pathway">
    <text evidence="2">Protein modification; protein ubiquitination.</text>
</comment>
<keyword evidence="7 12" id="KW-0863">Zinc-finger</keyword>
<keyword evidence="4" id="KW-0808">Transferase</keyword>
<feature type="region of interest" description="Disordered" evidence="13">
    <location>
        <begin position="370"/>
        <end position="414"/>
    </location>
</feature>
<feature type="region of interest" description="Disordered" evidence="13">
    <location>
        <begin position="1"/>
        <end position="34"/>
    </location>
</feature>
<keyword evidence="10" id="KW-0449">Lipoprotein</keyword>
<evidence type="ECO:0000256" key="11">
    <source>
        <dbReference type="ARBA" id="ARBA00025721"/>
    </source>
</evidence>
<name>A0A7S0NY47_9EUKA</name>
<dbReference type="SUPFAM" id="SSF57850">
    <property type="entry name" value="RING/U-box"/>
    <property type="match status" value="1"/>
</dbReference>
<accession>A0A7S0NY47</accession>
<dbReference type="GO" id="GO:0008270">
    <property type="term" value="F:zinc ion binding"/>
    <property type="evidence" value="ECO:0007669"/>
    <property type="project" value="UniProtKB-KW"/>
</dbReference>
<dbReference type="FunFam" id="3.30.40.10:FF:000115">
    <property type="entry name" value="probable E3 ubiquitin-protein ligase LOG2"/>
    <property type="match status" value="1"/>
</dbReference>
<dbReference type="GO" id="GO:0016567">
    <property type="term" value="P:protein ubiquitination"/>
    <property type="evidence" value="ECO:0007669"/>
    <property type="project" value="TreeGrafter"/>
</dbReference>
<keyword evidence="8" id="KW-0833">Ubl conjugation pathway</keyword>
<dbReference type="GO" id="GO:0061630">
    <property type="term" value="F:ubiquitin protein ligase activity"/>
    <property type="evidence" value="ECO:0007669"/>
    <property type="project" value="UniProtKB-EC"/>
</dbReference>
<dbReference type="InterPro" id="IPR013083">
    <property type="entry name" value="Znf_RING/FYVE/PHD"/>
</dbReference>
<evidence type="ECO:0000256" key="2">
    <source>
        <dbReference type="ARBA" id="ARBA00004906"/>
    </source>
</evidence>
<dbReference type="CDD" id="cd16789">
    <property type="entry name" value="mRING-HC-C3HC5_MGRN1-like"/>
    <property type="match status" value="1"/>
</dbReference>
<sequence length="414" mass="43660">MGNSSSSRARRDSAGAANGTRPGGTPPVAAPQAGAPPVPVAAAYPGAATHAASRYPGSGLQVSGMMMSQASGAQRAMPLGQVETYFLQGMRPDMQYMNLSRPQAAANPPISKTITIRNDVNLKKNTLKLTRDAARPKIFQLEFVFDASLDCCISVYYAALINPATEDGRVSFSPLKEDSSHPTQLFSKGLGQVFRTQPEHPLDLSIFPEELLTHSASHNRYPVVICLEVAPGASANSKVSSQTTFIDIVRKPAGLPPMLRPLKQKIQVGSHSYELQEIYGIDRRSGANQGSSCDEACTSSDGAGADGSDDGPECVICMTETRDTTVLPCRHMCMCSDCAKYLRLQSNKCPICRTNIQSLLQIKIAGAPAEAPSVTPQPAPPQAPQPVAGAQPGAGSTSRVAANASTSAVTETEC</sequence>
<feature type="domain" description="RING-type" evidence="14">
    <location>
        <begin position="314"/>
        <end position="353"/>
    </location>
</feature>
<dbReference type="PANTHER" id="PTHR22996">
    <property type="entry name" value="MAHOGUNIN"/>
    <property type="match status" value="1"/>
</dbReference>
<reference evidence="15" key="1">
    <citation type="submission" date="2021-01" db="EMBL/GenBank/DDBJ databases">
        <authorList>
            <person name="Corre E."/>
            <person name="Pelletier E."/>
            <person name="Niang G."/>
            <person name="Scheremetjew M."/>
            <person name="Finn R."/>
            <person name="Kale V."/>
            <person name="Holt S."/>
            <person name="Cochrane G."/>
            <person name="Meng A."/>
            <person name="Brown T."/>
            <person name="Cohen L."/>
        </authorList>
    </citation>
    <scope>NUCLEOTIDE SEQUENCE</scope>
    <source>
        <strain evidence="15">RCC1130</strain>
    </source>
</reference>
<evidence type="ECO:0000256" key="10">
    <source>
        <dbReference type="ARBA" id="ARBA00023288"/>
    </source>
</evidence>
<dbReference type="PROSITE" id="PS50089">
    <property type="entry name" value="ZF_RING_2"/>
    <property type="match status" value="1"/>
</dbReference>
<comment type="catalytic activity">
    <reaction evidence="1">
        <text>S-ubiquitinyl-[E2 ubiquitin-conjugating enzyme]-L-cysteine + [acceptor protein]-L-lysine = [E2 ubiquitin-conjugating enzyme]-L-cysteine + N(6)-ubiquitinyl-[acceptor protein]-L-lysine.</text>
        <dbReference type="EC" id="2.3.2.27"/>
    </reaction>
</comment>
<gene>
    <name evidence="15" type="ORF">CLEP1334_LOCUS16060</name>
</gene>
<proteinExistence type="inferred from homology"/>
<feature type="compositionally biased region" description="Low complexity" evidence="13">
    <location>
        <begin position="385"/>
        <end position="395"/>
    </location>
</feature>
<dbReference type="AlphaFoldDB" id="A0A7S0NY47"/>
<evidence type="ECO:0000256" key="1">
    <source>
        <dbReference type="ARBA" id="ARBA00000900"/>
    </source>
</evidence>
<dbReference type="SMART" id="SM00184">
    <property type="entry name" value="RING"/>
    <property type="match status" value="1"/>
</dbReference>
<evidence type="ECO:0000256" key="9">
    <source>
        <dbReference type="ARBA" id="ARBA00022833"/>
    </source>
</evidence>
<evidence type="ECO:0000259" key="14">
    <source>
        <dbReference type="PROSITE" id="PS50089"/>
    </source>
</evidence>
<dbReference type="Pfam" id="PF13920">
    <property type="entry name" value="zf-C3HC4_3"/>
    <property type="match status" value="1"/>
</dbReference>
<dbReference type="InterPro" id="IPR058981">
    <property type="entry name" value="MGRN1/RNF157-like_N"/>
</dbReference>
<protein>
    <recommendedName>
        <fullName evidence="3">RING-type E3 ubiquitin transferase</fullName>
        <ecNumber evidence="3">2.3.2.27</ecNumber>
    </recommendedName>
</protein>
<dbReference type="EC" id="2.3.2.27" evidence="3"/>
<evidence type="ECO:0000256" key="3">
    <source>
        <dbReference type="ARBA" id="ARBA00012483"/>
    </source>
</evidence>
<dbReference type="InterPro" id="IPR045195">
    <property type="entry name" value="LOG2-like_mRING_C3HC5"/>
</dbReference>
<dbReference type="Pfam" id="PF26192">
    <property type="entry name" value="RNF157-like_N"/>
    <property type="match status" value="1"/>
</dbReference>
<evidence type="ECO:0000256" key="12">
    <source>
        <dbReference type="PROSITE-ProRule" id="PRU00175"/>
    </source>
</evidence>
<feature type="compositionally biased region" description="Polar residues" evidence="13">
    <location>
        <begin position="396"/>
        <end position="414"/>
    </location>
</feature>
<keyword evidence="9" id="KW-0862">Zinc</keyword>
<evidence type="ECO:0000313" key="15">
    <source>
        <dbReference type="EMBL" id="CAD8540774.1"/>
    </source>
</evidence>
<dbReference type="PANTHER" id="PTHR22996:SF0">
    <property type="entry name" value="RE60872P-RELATED"/>
    <property type="match status" value="1"/>
</dbReference>
<feature type="compositionally biased region" description="Pro residues" evidence="13">
    <location>
        <begin position="24"/>
        <end position="34"/>
    </location>
</feature>
<organism evidence="15">
    <name type="scientific">Calcidiscus leptoporus</name>
    <dbReference type="NCBI Taxonomy" id="127549"/>
    <lineage>
        <taxon>Eukaryota</taxon>
        <taxon>Haptista</taxon>
        <taxon>Haptophyta</taxon>
        <taxon>Prymnesiophyceae</taxon>
        <taxon>Coccolithales</taxon>
        <taxon>Calcidiscaceae</taxon>
        <taxon>Calcidiscus</taxon>
    </lineage>
</organism>
<comment type="similarity">
    <text evidence="11">Belongs to the RING-type zinc finger family. LOG2 subfamily.</text>
</comment>
<dbReference type="InterPro" id="IPR045194">
    <property type="entry name" value="MGRN1/RNF157-like"/>
</dbReference>
<keyword evidence="6" id="KW-0479">Metal-binding</keyword>
<evidence type="ECO:0000256" key="13">
    <source>
        <dbReference type="SAM" id="MobiDB-lite"/>
    </source>
</evidence>
<evidence type="ECO:0000256" key="4">
    <source>
        <dbReference type="ARBA" id="ARBA00022679"/>
    </source>
</evidence>